<dbReference type="PANTHER" id="PTHR30604">
    <property type="entry name" value="PROTEIN TRANSPORT PROTEIN HOFQ"/>
    <property type="match status" value="1"/>
</dbReference>
<keyword evidence="3" id="KW-0732">Signal</keyword>
<dbReference type="Pfam" id="PF03958">
    <property type="entry name" value="Secretin_N"/>
    <property type="match status" value="1"/>
</dbReference>
<gene>
    <name evidence="10" type="ORF">SM757_02415</name>
</gene>
<feature type="region of interest" description="Disordered" evidence="8">
    <location>
        <begin position="519"/>
        <end position="539"/>
    </location>
</feature>
<dbReference type="RefSeq" id="WP_322464250.1">
    <property type="nucleotide sequence ID" value="NZ_JAXOJX010000002.1"/>
</dbReference>
<evidence type="ECO:0000313" key="11">
    <source>
        <dbReference type="Proteomes" id="UP001293718"/>
    </source>
</evidence>
<keyword evidence="11" id="KW-1185">Reference proteome</keyword>
<evidence type="ECO:0000256" key="5">
    <source>
        <dbReference type="ARBA" id="ARBA00023237"/>
    </source>
</evidence>
<dbReference type="Proteomes" id="UP001293718">
    <property type="component" value="Unassembled WGS sequence"/>
</dbReference>
<organism evidence="10 11">
    <name type="scientific">Azohydromonas lata</name>
    <dbReference type="NCBI Taxonomy" id="45677"/>
    <lineage>
        <taxon>Bacteria</taxon>
        <taxon>Pseudomonadati</taxon>
        <taxon>Pseudomonadota</taxon>
        <taxon>Betaproteobacteria</taxon>
        <taxon>Burkholderiales</taxon>
        <taxon>Sphaerotilaceae</taxon>
        <taxon>Azohydromonas</taxon>
    </lineage>
</organism>
<dbReference type="Gene3D" id="3.30.1370.130">
    <property type="match status" value="1"/>
</dbReference>
<evidence type="ECO:0000313" key="10">
    <source>
        <dbReference type="EMBL" id="MDZ5455421.1"/>
    </source>
</evidence>
<name>A0ABU5I9Y7_9BURK</name>
<dbReference type="InterPro" id="IPR001775">
    <property type="entry name" value="GspD/PilQ"/>
</dbReference>
<feature type="compositionally biased region" description="Basic and acidic residues" evidence="8">
    <location>
        <begin position="521"/>
        <end position="539"/>
    </location>
</feature>
<sequence length="539" mass="56080">MRSPAAARLVPLACALAVGSWGPPARTQQADATTAPDAAATVAVAAPAAAPRPIPGASARYGGARLSLNFQNIEVRSVLQVIADFTGINVVASDTVTGSVTLRLKDVPWDQALDTILQAKGLSMRRSGDVIWVAPREELLAREASELELQKRVAELEPLQTRAFQLNYAKAEAVARALGGQQPAATPAPGGATAAALAPLFGGAGAMPPVTRLLSARGSVLAEPRTNQLFVTDVPARLADVQALIARMDIPVRQVLIEARIVEADDRFGRALGVRLGTSDLRGAAGQRPGFGLGGSFIAPGGNYNAVGASTGQGATATYNDTRFVNLPANAGALGTAATPATLALTLYSAAAHRFLNLELSALEADGKGRVVSSPRVVTADQVKAEIEQGEEIPYQSGTSSGATQVEFKKASLRLEVTPQITPDGQVILDVLVSKDSRGALTPTGPAINTKRVRTQVLVEDGGTVSLGGILTQEERKDVNKVPVLGDLPGIGALFRDSVRVDNRTELLVFITPSVVAGRAAAREDAQPAQRPDERTPAR</sequence>
<reference evidence="10 11" key="1">
    <citation type="submission" date="2023-11" db="EMBL/GenBank/DDBJ databases">
        <title>Draft genome of Azohydromonas lata strain H1 (DSM1123), a polyhydroxyalkanoate producer.</title>
        <authorList>
            <person name="Traversa D."/>
            <person name="D'Addabbo P."/>
            <person name="Pazzani C."/>
            <person name="Manzari C."/>
            <person name="Chiara M."/>
            <person name="Scrascia M."/>
        </authorList>
    </citation>
    <scope>NUCLEOTIDE SEQUENCE [LARGE SCALE GENOMIC DNA]</scope>
    <source>
        <strain evidence="10 11">H1</strain>
    </source>
</reference>
<dbReference type="PANTHER" id="PTHR30604:SF1">
    <property type="entry name" value="DNA UTILIZATION PROTEIN HOFQ"/>
    <property type="match status" value="1"/>
</dbReference>
<keyword evidence="2 7" id="KW-0813">Transport</keyword>
<comment type="caution">
    <text evidence="10">The sequence shown here is derived from an EMBL/GenBank/DDBJ whole genome shotgun (WGS) entry which is preliminary data.</text>
</comment>
<keyword evidence="5" id="KW-0998">Cell outer membrane</keyword>
<dbReference type="InterPro" id="IPR051808">
    <property type="entry name" value="Type_IV_pilus_biogenesis"/>
</dbReference>
<keyword evidence="4" id="KW-0472">Membrane</keyword>
<dbReference type="Pfam" id="PF00263">
    <property type="entry name" value="Secretin"/>
    <property type="match status" value="1"/>
</dbReference>
<dbReference type="InterPro" id="IPR004846">
    <property type="entry name" value="T2SS/T3SS_dom"/>
</dbReference>
<dbReference type="InterPro" id="IPR038591">
    <property type="entry name" value="NolW-like_sf"/>
</dbReference>
<comment type="subcellular location">
    <subcellularLocation>
        <location evidence="7">Cell outer membrane</location>
    </subcellularLocation>
    <subcellularLocation>
        <location evidence="1">Membrane</location>
    </subcellularLocation>
</comment>
<dbReference type="InterPro" id="IPR013355">
    <property type="entry name" value="Pilus_4_PilQ"/>
</dbReference>
<evidence type="ECO:0000259" key="9">
    <source>
        <dbReference type="SMART" id="SM00965"/>
    </source>
</evidence>
<dbReference type="InterPro" id="IPR005644">
    <property type="entry name" value="NolW-like"/>
</dbReference>
<evidence type="ECO:0000256" key="6">
    <source>
        <dbReference type="RuleBase" id="RU004003"/>
    </source>
</evidence>
<dbReference type="Gene3D" id="3.30.1370.120">
    <property type="match status" value="1"/>
</dbReference>
<evidence type="ECO:0000256" key="3">
    <source>
        <dbReference type="ARBA" id="ARBA00022729"/>
    </source>
</evidence>
<proteinExistence type="inferred from homology"/>
<dbReference type="PRINTS" id="PR00811">
    <property type="entry name" value="BCTERIALGSPD"/>
</dbReference>
<dbReference type="EMBL" id="JAXOJX010000002">
    <property type="protein sequence ID" value="MDZ5455421.1"/>
    <property type="molecule type" value="Genomic_DNA"/>
</dbReference>
<evidence type="ECO:0000256" key="4">
    <source>
        <dbReference type="ARBA" id="ARBA00023136"/>
    </source>
</evidence>
<evidence type="ECO:0000256" key="7">
    <source>
        <dbReference type="RuleBase" id="RU004004"/>
    </source>
</evidence>
<comment type="similarity">
    <text evidence="6">Belongs to the bacterial secretin family.</text>
</comment>
<dbReference type="Pfam" id="PF07660">
    <property type="entry name" value="STN"/>
    <property type="match status" value="1"/>
</dbReference>
<evidence type="ECO:0000256" key="2">
    <source>
        <dbReference type="ARBA" id="ARBA00022448"/>
    </source>
</evidence>
<evidence type="ECO:0000256" key="1">
    <source>
        <dbReference type="ARBA" id="ARBA00004370"/>
    </source>
</evidence>
<dbReference type="SMART" id="SM00965">
    <property type="entry name" value="STN"/>
    <property type="match status" value="1"/>
</dbReference>
<protein>
    <submittedName>
        <fullName evidence="10">Type IV pilus secretin PilQ family protein</fullName>
    </submittedName>
</protein>
<evidence type="ECO:0000256" key="8">
    <source>
        <dbReference type="SAM" id="MobiDB-lite"/>
    </source>
</evidence>
<dbReference type="NCBIfam" id="TIGR02515">
    <property type="entry name" value="IV_pilus_PilQ"/>
    <property type="match status" value="1"/>
</dbReference>
<feature type="domain" description="Secretin/TonB short N-terminal" evidence="9">
    <location>
        <begin position="88"/>
        <end position="136"/>
    </location>
</feature>
<dbReference type="InterPro" id="IPR011662">
    <property type="entry name" value="Secretin/TonB_short_N"/>
</dbReference>
<accession>A0ABU5I9Y7</accession>